<feature type="compositionally biased region" description="Polar residues" evidence="1">
    <location>
        <begin position="93"/>
        <end position="111"/>
    </location>
</feature>
<dbReference type="EMBL" id="JAKOGI010001007">
    <property type="protein sequence ID" value="KAJ8428432.1"/>
    <property type="molecule type" value="Genomic_DNA"/>
</dbReference>
<keyword evidence="2" id="KW-0472">Membrane</keyword>
<feature type="transmembrane region" description="Helical" evidence="2">
    <location>
        <begin position="265"/>
        <end position="285"/>
    </location>
</feature>
<gene>
    <name evidence="3" type="ORF">Cgig2_003134</name>
</gene>
<evidence type="ECO:0000313" key="4">
    <source>
        <dbReference type="Proteomes" id="UP001153076"/>
    </source>
</evidence>
<organism evidence="3 4">
    <name type="scientific">Carnegiea gigantea</name>
    <dbReference type="NCBI Taxonomy" id="171969"/>
    <lineage>
        <taxon>Eukaryota</taxon>
        <taxon>Viridiplantae</taxon>
        <taxon>Streptophyta</taxon>
        <taxon>Embryophyta</taxon>
        <taxon>Tracheophyta</taxon>
        <taxon>Spermatophyta</taxon>
        <taxon>Magnoliopsida</taxon>
        <taxon>eudicotyledons</taxon>
        <taxon>Gunneridae</taxon>
        <taxon>Pentapetalae</taxon>
        <taxon>Caryophyllales</taxon>
        <taxon>Cactineae</taxon>
        <taxon>Cactaceae</taxon>
        <taxon>Cactoideae</taxon>
        <taxon>Echinocereeae</taxon>
        <taxon>Carnegiea</taxon>
    </lineage>
</organism>
<dbReference type="AlphaFoldDB" id="A0A9Q1JJZ6"/>
<protein>
    <submittedName>
        <fullName evidence="3">Uncharacterized protein</fullName>
    </submittedName>
</protein>
<evidence type="ECO:0000313" key="3">
    <source>
        <dbReference type="EMBL" id="KAJ8428432.1"/>
    </source>
</evidence>
<reference evidence="3" key="1">
    <citation type="submission" date="2022-04" db="EMBL/GenBank/DDBJ databases">
        <title>Carnegiea gigantea Genome sequencing and assembly v2.</title>
        <authorList>
            <person name="Copetti D."/>
            <person name="Sanderson M.J."/>
            <person name="Burquez A."/>
            <person name="Wojciechowski M.F."/>
        </authorList>
    </citation>
    <scope>NUCLEOTIDE SEQUENCE</scope>
    <source>
        <strain evidence="3">SGP5-SGP5p</strain>
        <tissue evidence="3">Aerial part</tissue>
    </source>
</reference>
<keyword evidence="4" id="KW-1185">Reference proteome</keyword>
<evidence type="ECO:0000256" key="2">
    <source>
        <dbReference type="SAM" id="Phobius"/>
    </source>
</evidence>
<sequence>MDTLKNFMSTMTKTIMEQVSKQVKKAVEAASSARPLLCFEYVPTTGCESSHRHAPVASHRYKRTLMLSKTRGPGERTEVVPLGLTPYTATAQAMDGRQSQPWPQHRMQCTPNEPPGSRSRSRPRGLEEKFSSDNGPQSVVPIANVRKVAPREWHDQRILMEVRGHPMLKRPPPMTSAPKPQNVRKYREFHKQKGHTTAECRELRKALHELADKGQINRFLKRGPLFLQKEREPARSESRDEECSTEIRTGKRKKKGEKKLSKNPYALDIGILVMITIMYSTFFGITTGGRSSTIQRHSLLIAQAIVVGYRRVELHQLRVPTLSLGLPMLVHYPSTRKACNAKVTRNLRKNSALSLHPYRLNPRPWSGFPPAGAADLSFRPPKPLSLSLAFPNSPPPLPTSGALFGSRQFAPAERCLGSQRHGFVSPARKRTVLNSLFLTLVLRPRKYPIHSAKGR</sequence>
<comment type="caution">
    <text evidence="3">The sequence shown here is derived from an EMBL/GenBank/DDBJ whole genome shotgun (WGS) entry which is preliminary data.</text>
</comment>
<evidence type="ECO:0000256" key="1">
    <source>
        <dbReference type="SAM" id="MobiDB-lite"/>
    </source>
</evidence>
<keyword evidence="2" id="KW-1133">Transmembrane helix</keyword>
<keyword evidence="2" id="KW-0812">Transmembrane</keyword>
<feature type="compositionally biased region" description="Basic and acidic residues" evidence="1">
    <location>
        <begin position="230"/>
        <end position="242"/>
    </location>
</feature>
<feature type="region of interest" description="Disordered" evidence="1">
    <location>
        <begin position="230"/>
        <end position="259"/>
    </location>
</feature>
<dbReference type="Proteomes" id="UP001153076">
    <property type="component" value="Unassembled WGS sequence"/>
</dbReference>
<feature type="region of interest" description="Disordered" evidence="1">
    <location>
        <begin position="93"/>
        <end position="139"/>
    </location>
</feature>
<name>A0A9Q1JJZ6_9CARY</name>
<accession>A0A9Q1JJZ6</accession>
<proteinExistence type="predicted"/>